<evidence type="ECO:0000313" key="16">
    <source>
        <dbReference type="Proteomes" id="UP000036847"/>
    </source>
</evidence>
<dbReference type="SUPFAM" id="SSF52540">
    <property type="entry name" value="P-loop containing nucleoside triphosphate hydrolases"/>
    <property type="match status" value="1"/>
</dbReference>
<dbReference type="InterPro" id="IPR011527">
    <property type="entry name" value="ABC1_TM_dom"/>
</dbReference>
<evidence type="ECO:0000256" key="6">
    <source>
        <dbReference type="ARBA" id="ARBA00022989"/>
    </source>
</evidence>
<name>A0A081TKX8_BACFG</name>
<dbReference type="Pfam" id="PF03412">
    <property type="entry name" value="Peptidase_C39"/>
    <property type="match status" value="1"/>
</dbReference>
<dbReference type="PROSITE" id="PS00211">
    <property type="entry name" value="ABC_TRANSPORTER_1"/>
    <property type="match status" value="1"/>
</dbReference>
<feature type="domain" description="ABC transporter" evidence="9">
    <location>
        <begin position="492"/>
        <end position="725"/>
    </location>
</feature>
<dbReference type="PROSITE" id="PS50990">
    <property type="entry name" value="PEPTIDASE_C39"/>
    <property type="match status" value="1"/>
</dbReference>
<feature type="transmembrane region" description="Helical" evidence="8">
    <location>
        <begin position="211"/>
        <end position="231"/>
    </location>
</feature>
<evidence type="ECO:0000313" key="15">
    <source>
        <dbReference type="EMBL" id="UVR55821.1"/>
    </source>
</evidence>
<dbReference type="GO" id="GO:0008233">
    <property type="term" value="F:peptidase activity"/>
    <property type="evidence" value="ECO:0007669"/>
    <property type="project" value="InterPro"/>
</dbReference>
<evidence type="ECO:0000259" key="10">
    <source>
        <dbReference type="PROSITE" id="PS50929"/>
    </source>
</evidence>
<dbReference type="InterPro" id="IPR003593">
    <property type="entry name" value="AAA+_ATPase"/>
</dbReference>
<dbReference type="GO" id="GO:0006508">
    <property type="term" value="P:proteolysis"/>
    <property type="evidence" value="ECO:0007669"/>
    <property type="project" value="InterPro"/>
</dbReference>
<accession>A0A081TKX8</accession>
<evidence type="ECO:0000313" key="12">
    <source>
        <dbReference type="EMBL" id="MCZ2687843.1"/>
    </source>
</evidence>
<keyword evidence="2 8" id="KW-0812">Transmembrane</keyword>
<dbReference type="PANTHER" id="PTHR43394">
    <property type="entry name" value="ATP-DEPENDENT PERMEASE MDL1, MITOCHONDRIAL"/>
    <property type="match status" value="1"/>
</dbReference>
<dbReference type="Gene3D" id="3.40.50.300">
    <property type="entry name" value="P-loop containing nucleotide triphosphate hydrolases"/>
    <property type="match status" value="1"/>
</dbReference>
<dbReference type="InterPro" id="IPR017871">
    <property type="entry name" value="ABC_transporter-like_CS"/>
</dbReference>
<dbReference type="EMBL" id="JAPTZU010000005">
    <property type="protein sequence ID" value="MCZ2687843.1"/>
    <property type="molecule type" value="Genomic_DNA"/>
</dbReference>
<evidence type="ECO:0000259" key="11">
    <source>
        <dbReference type="PROSITE" id="PS50990"/>
    </source>
</evidence>
<evidence type="ECO:0000313" key="17">
    <source>
        <dbReference type="Proteomes" id="UP000266644"/>
    </source>
</evidence>
<dbReference type="Proteomes" id="UP000266644">
    <property type="component" value="Unassembled WGS sequence"/>
</dbReference>
<dbReference type="AlphaFoldDB" id="A0A081TKX8"/>
<dbReference type="GO" id="GO:0016887">
    <property type="term" value="F:ATP hydrolysis activity"/>
    <property type="evidence" value="ECO:0007669"/>
    <property type="project" value="InterPro"/>
</dbReference>
<dbReference type="EMBL" id="QRJE01000004">
    <property type="protein sequence ID" value="RHH15516.1"/>
    <property type="molecule type" value="Genomic_DNA"/>
</dbReference>
<dbReference type="Proteomes" id="UP001079672">
    <property type="component" value="Unassembled WGS sequence"/>
</dbReference>
<dbReference type="Gene3D" id="3.90.70.10">
    <property type="entry name" value="Cysteine proteinases"/>
    <property type="match status" value="1"/>
</dbReference>
<evidence type="ECO:0000256" key="8">
    <source>
        <dbReference type="SAM" id="Phobius"/>
    </source>
</evidence>
<dbReference type="EMBL" id="CP103216">
    <property type="protein sequence ID" value="UVR55821.1"/>
    <property type="molecule type" value="Genomic_DNA"/>
</dbReference>
<dbReference type="CDD" id="cd03228">
    <property type="entry name" value="ABCC_MRP_Like"/>
    <property type="match status" value="1"/>
</dbReference>
<feature type="domain" description="ABC transmembrane type-1" evidence="10">
    <location>
        <begin position="175"/>
        <end position="456"/>
    </location>
</feature>
<dbReference type="Gene3D" id="1.20.1560.10">
    <property type="entry name" value="ABC transporter type 1, transmembrane domain"/>
    <property type="match status" value="1"/>
</dbReference>
<reference evidence="12" key="5">
    <citation type="submission" date="2022-12" db="EMBL/GenBank/DDBJ databases">
        <title>Development of a Multilocus Sequence Typing Scheme for Bacteroides fragilis Based on Whole Genome Sequencing Data and Clinical Application.</title>
        <authorList>
            <person name="Nielsen F.D."/>
            <person name="Justesen U.S."/>
        </authorList>
    </citation>
    <scope>NUCLEOTIDE SEQUENCE</scope>
    <source>
        <strain evidence="12">BF_AM_ODE_DK_2015_4</strain>
    </source>
</reference>
<keyword evidence="7 8" id="KW-0472">Membrane</keyword>
<reference evidence="13" key="1">
    <citation type="book" date="2014" name="THE 24TH EUROPEAN CONGRESS OF CLINICAL MICROBIOLOGY AND INFECTIOUS DISEASES" publisher="ECCMID 2014" city="Barcelona, Spain">
        <title>Identification of resistance genes in three multidrug-resistant Bacteroides fragilis isolates by whole genome sequencing.</title>
        <editorList>
            <person name="Unknown"/>
            <person name="A."/>
        </editorList>
        <authorList>
            <person name="Sydenham T.V."/>
            <person name="Hasman H."/>
            <person name="Wang M."/>
            <person name="Soki J."/>
            <person name="Nagy E."/>
            <person name="Justesen U.S."/>
        </authorList>
    </citation>
    <scope>NUCLEOTIDE SEQUENCE</scope>
    <source>
        <strain evidence="13">DCMSKEJBY0001B</strain>
    </source>
</reference>
<dbReference type="PROSITE" id="PS50929">
    <property type="entry name" value="ABC_TM1F"/>
    <property type="match status" value="1"/>
</dbReference>
<dbReference type="InterPro" id="IPR039421">
    <property type="entry name" value="Type_1_exporter"/>
</dbReference>
<dbReference type="PANTHER" id="PTHR43394:SF1">
    <property type="entry name" value="ATP-BINDING CASSETTE SUB-FAMILY B MEMBER 10, MITOCHONDRIAL"/>
    <property type="match status" value="1"/>
</dbReference>
<dbReference type="SMART" id="SM00382">
    <property type="entry name" value="AAA"/>
    <property type="match status" value="1"/>
</dbReference>
<feature type="transmembrane region" description="Helical" evidence="8">
    <location>
        <begin position="173"/>
        <end position="199"/>
    </location>
</feature>
<reference evidence="15" key="4">
    <citation type="submission" date="2022-08" db="EMBL/GenBank/DDBJ databases">
        <title>Genome Sequencing of Bacteroides fragilis Group Isolates with Nanopore Technology.</title>
        <authorList>
            <person name="Tisza M.J."/>
            <person name="Smith D."/>
            <person name="Dekker J.P."/>
        </authorList>
    </citation>
    <scope>NUCLEOTIDE SEQUENCE</scope>
    <source>
        <strain evidence="15">BFG-70</strain>
    </source>
</reference>
<keyword evidence="4" id="KW-0378">Hydrolase</keyword>
<dbReference type="PROSITE" id="PS50893">
    <property type="entry name" value="ABC_TRANSPORTER_2"/>
    <property type="match status" value="1"/>
</dbReference>
<evidence type="ECO:0000313" key="13">
    <source>
        <dbReference type="EMBL" id="QCQ46091.1"/>
    </source>
</evidence>
<evidence type="ECO:0000256" key="5">
    <source>
        <dbReference type="ARBA" id="ARBA00022840"/>
    </source>
</evidence>
<sequence>MKYNFKKIQDAFVFQKTQNSCGIACLCSIMNYFQKDIDEVHLTYLSGTTQNGATLLGLKEAANQIGLASEGYEGNLCDLKSCELPAILHVVNEYGFTHFVVCYGFDYTSGHFIISDPAIGIKQYTEEELDDIWKSKILLTVGTLDIDTLSTKNLKKNNLKTYLLPLIKSDARILLLSLILSCMTALISLATAVFVQALVDTILPQKNIKLLMLYILIYGMVVLLSQLASYANSRFIITQNILFNVRIIRMLLKKIFQLPKSFFSMIKTGEIISRINDTEKIQGSIILLVNSIFIELLIMSFSILILFYYDWSIALTTAFSIPFLAVFSYLYSKKINLHQKKLMNEYAALETYSIDMISGMTCIKSYQKEHVFFRRLLFFYKNTQKRGRDLKVANANFDLYIGTLSSIFSIMAIMLSSYYVTIGRIQLGVLFAIVTISTMIIQASIKISSYIVDIQEARVAFERSAFILNTITEKELIKEGNTAVHMCSQNELECRNVSFRYPGQMTLLENLNIKVGTGNFISIFGSVGSGKTTLTDLLQRNYVPYSGEILFQGTDIKNYQLSQWRSYLGVVSQYTKIFIGTVADNITMFKSVSIEDVSIFCKELGLEQFLQDDNLNLYNMLDENGNNLSGGQRQLIGIARALYKSPEILIIDEPTASMDKVNEMQVLSLLQRLKNRMAILMITHKPEIARMTDCIYVLDKNTFLQHGDHHTLMQSTNLYSRAYEALFYGTTQ</sequence>
<dbReference type="InterPro" id="IPR027417">
    <property type="entry name" value="P-loop_NTPase"/>
</dbReference>
<dbReference type="Pfam" id="PF00664">
    <property type="entry name" value="ABC_membrane"/>
    <property type="match status" value="1"/>
</dbReference>
<dbReference type="Proteomes" id="UP001060330">
    <property type="component" value="Chromosome"/>
</dbReference>
<dbReference type="EMBL" id="CP036546">
    <property type="protein sequence ID" value="QCQ46091.1"/>
    <property type="molecule type" value="Genomic_DNA"/>
</dbReference>
<reference evidence="14 17" key="2">
    <citation type="submission" date="2018-08" db="EMBL/GenBank/DDBJ databases">
        <title>A genome reference for cultivated species of the human gut microbiota.</title>
        <authorList>
            <person name="Zou Y."/>
            <person name="Xue W."/>
            <person name="Luo G."/>
        </authorList>
    </citation>
    <scope>NUCLEOTIDE SEQUENCE [LARGE SCALE GENOMIC DNA]</scope>
    <source>
        <strain evidence="14 17">AM18-6</strain>
    </source>
</reference>
<dbReference type="InterPro" id="IPR003439">
    <property type="entry name" value="ABC_transporter-like_ATP-bd"/>
</dbReference>
<dbReference type="OrthoDB" id="9760358at2"/>
<comment type="subcellular location">
    <subcellularLocation>
        <location evidence="1">Cell membrane</location>
        <topology evidence="1">Multi-pass membrane protein</topology>
    </subcellularLocation>
</comment>
<evidence type="ECO:0000256" key="2">
    <source>
        <dbReference type="ARBA" id="ARBA00022692"/>
    </source>
</evidence>
<feature type="transmembrane region" description="Helical" evidence="8">
    <location>
        <begin position="285"/>
        <end position="307"/>
    </location>
</feature>
<dbReference type="Pfam" id="PF00005">
    <property type="entry name" value="ABC_tran"/>
    <property type="match status" value="1"/>
</dbReference>
<protein>
    <submittedName>
        <fullName evidence="14">Peptidase domain-containing ABC transporter</fullName>
    </submittedName>
</protein>
<keyword evidence="5" id="KW-0067">ATP-binding</keyword>
<evidence type="ECO:0000256" key="7">
    <source>
        <dbReference type="ARBA" id="ARBA00023136"/>
    </source>
</evidence>
<dbReference type="InterPro" id="IPR036640">
    <property type="entry name" value="ABC1_TM_sf"/>
</dbReference>
<reference evidence="13 16" key="3">
    <citation type="submission" date="2019-03" db="EMBL/GenBank/DDBJ databases">
        <title>Complete genome assembly of MDR B. fragilis.</title>
        <authorList>
            <person name="Sydenham T.V."/>
            <person name="Hasman H."/>
            <person name="Justesen U.S."/>
        </authorList>
    </citation>
    <scope>NUCLEOTIDE SEQUENCE [LARGE SCALE GENOMIC DNA]</scope>
    <source>
        <strain evidence="13 16">DCMSKEJBY0001B</strain>
    </source>
</reference>
<evidence type="ECO:0000256" key="4">
    <source>
        <dbReference type="ARBA" id="ARBA00022801"/>
    </source>
</evidence>
<keyword evidence="6 8" id="KW-1133">Transmembrane helix</keyword>
<dbReference type="InterPro" id="IPR005074">
    <property type="entry name" value="Peptidase_C39"/>
</dbReference>
<dbReference type="RefSeq" id="WP_032536686.1">
    <property type="nucleotide sequence ID" value="NZ_CP036546.1"/>
</dbReference>
<dbReference type="SUPFAM" id="SSF90123">
    <property type="entry name" value="ABC transporter transmembrane region"/>
    <property type="match status" value="1"/>
</dbReference>
<dbReference type="GO" id="GO:0005886">
    <property type="term" value="C:plasma membrane"/>
    <property type="evidence" value="ECO:0007669"/>
    <property type="project" value="UniProtKB-SubCell"/>
</dbReference>
<feature type="transmembrane region" description="Helical" evidence="8">
    <location>
        <begin position="313"/>
        <end position="331"/>
    </location>
</feature>
<feature type="transmembrane region" description="Helical" evidence="8">
    <location>
        <begin position="397"/>
        <end position="419"/>
    </location>
</feature>
<proteinExistence type="predicted"/>
<evidence type="ECO:0000256" key="1">
    <source>
        <dbReference type="ARBA" id="ARBA00004651"/>
    </source>
</evidence>
<feature type="domain" description="Peptidase C39" evidence="11">
    <location>
        <begin position="15"/>
        <end position="140"/>
    </location>
</feature>
<organism evidence="14 17">
    <name type="scientific">Bacteroides fragilis</name>
    <dbReference type="NCBI Taxonomy" id="817"/>
    <lineage>
        <taxon>Bacteria</taxon>
        <taxon>Pseudomonadati</taxon>
        <taxon>Bacteroidota</taxon>
        <taxon>Bacteroidia</taxon>
        <taxon>Bacteroidales</taxon>
        <taxon>Bacteroidaceae</taxon>
        <taxon>Bacteroides</taxon>
    </lineage>
</organism>
<keyword evidence="3" id="KW-0547">Nucleotide-binding</keyword>
<dbReference type="Proteomes" id="UP000036847">
    <property type="component" value="Chromosome"/>
</dbReference>
<dbReference type="GO" id="GO:0015421">
    <property type="term" value="F:ABC-type oligopeptide transporter activity"/>
    <property type="evidence" value="ECO:0007669"/>
    <property type="project" value="TreeGrafter"/>
</dbReference>
<dbReference type="GO" id="GO:0005524">
    <property type="term" value="F:ATP binding"/>
    <property type="evidence" value="ECO:0007669"/>
    <property type="project" value="UniProtKB-KW"/>
</dbReference>
<evidence type="ECO:0000256" key="3">
    <source>
        <dbReference type="ARBA" id="ARBA00022741"/>
    </source>
</evidence>
<gene>
    <name evidence="14" type="ORF">DW228_03225</name>
    <name evidence="13" type="ORF">EC80_015115</name>
    <name evidence="15" type="ORF">NXX45_19215</name>
    <name evidence="12" type="ORF">O1433_10075</name>
</gene>
<evidence type="ECO:0000313" key="14">
    <source>
        <dbReference type="EMBL" id="RHH15516.1"/>
    </source>
</evidence>
<evidence type="ECO:0000259" key="9">
    <source>
        <dbReference type="PROSITE" id="PS50893"/>
    </source>
</evidence>